<dbReference type="Gene3D" id="2.60.60.20">
    <property type="entry name" value="PLAT/LH2 domain"/>
    <property type="match status" value="1"/>
</dbReference>
<dbReference type="PROSITE" id="PS50095">
    <property type="entry name" value="PLAT"/>
    <property type="match status" value="1"/>
</dbReference>
<comment type="caution">
    <text evidence="2">Lacks conserved residue(s) required for the propagation of feature annotation.</text>
</comment>
<dbReference type="AlphaFoldDB" id="A0A8B9SLY0"/>
<dbReference type="GO" id="GO:0050982">
    <property type="term" value="P:detection of mechanical stimulus"/>
    <property type="evidence" value="ECO:0007669"/>
    <property type="project" value="TreeGrafter"/>
</dbReference>
<dbReference type="Ensembl" id="ENSAPLT00020008879.1">
    <property type="protein sequence ID" value="ENSAPLP00020008252.1"/>
    <property type="gene ID" value="ENSAPLG00020006082.1"/>
</dbReference>
<name>A0A8B9SLY0_ANAPL</name>
<evidence type="ECO:0000256" key="1">
    <source>
        <dbReference type="ARBA" id="ARBA00007200"/>
    </source>
</evidence>
<feature type="domain" description="PLAT" evidence="3">
    <location>
        <begin position="4"/>
        <end position="121"/>
    </location>
</feature>
<dbReference type="InterPro" id="IPR001024">
    <property type="entry name" value="PLAT/LH2_dom"/>
</dbReference>
<dbReference type="SUPFAM" id="SSF49723">
    <property type="entry name" value="Lipase/lipooxygenase domain (PLAT/LH2 domain)"/>
    <property type="match status" value="1"/>
</dbReference>
<dbReference type="PANTHER" id="PTHR10877">
    <property type="entry name" value="POLYCYSTIN FAMILY MEMBER"/>
    <property type="match status" value="1"/>
</dbReference>
<evidence type="ECO:0000256" key="2">
    <source>
        <dbReference type="PROSITE-ProRule" id="PRU00152"/>
    </source>
</evidence>
<dbReference type="GO" id="GO:0016020">
    <property type="term" value="C:membrane"/>
    <property type="evidence" value="ECO:0007669"/>
    <property type="project" value="TreeGrafter"/>
</dbReference>
<evidence type="ECO:0000313" key="4">
    <source>
        <dbReference type="Ensembl" id="ENSAPLP00020008252.1"/>
    </source>
</evidence>
<dbReference type="CDD" id="cd01752">
    <property type="entry name" value="PLAT_polycystin"/>
    <property type="match status" value="1"/>
</dbReference>
<dbReference type="InterPro" id="IPR051223">
    <property type="entry name" value="Polycystin"/>
</dbReference>
<reference evidence="4" key="2">
    <citation type="submission" date="2025-08" db="UniProtKB">
        <authorList>
            <consortium name="Ensembl"/>
        </authorList>
    </citation>
    <scope>IDENTIFICATION</scope>
</reference>
<accession>A0A8B9SLY0</accession>
<dbReference type="Proteomes" id="UP000694400">
    <property type="component" value="Chromosome 1"/>
</dbReference>
<organism evidence="4 5">
    <name type="scientific">Anas platyrhynchos</name>
    <name type="common">Mallard</name>
    <name type="synonym">Anas boschas</name>
    <dbReference type="NCBI Taxonomy" id="8839"/>
    <lineage>
        <taxon>Eukaryota</taxon>
        <taxon>Metazoa</taxon>
        <taxon>Chordata</taxon>
        <taxon>Craniata</taxon>
        <taxon>Vertebrata</taxon>
        <taxon>Euteleostomi</taxon>
        <taxon>Archelosauria</taxon>
        <taxon>Archosauria</taxon>
        <taxon>Dinosauria</taxon>
        <taxon>Saurischia</taxon>
        <taxon>Theropoda</taxon>
        <taxon>Coelurosauria</taxon>
        <taxon>Aves</taxon>
        <taxon>Neognathae</taxon>
        <taxon>Galloanserae</taxon>
        <taxon>Anseriformes</taxon>
        <taxon>Anatidae</taxon>
        <taxon>Anatinae</taxon>
        <taxon>Anas</taxon>
    </lineage>
</organism>
<evidence type="ECO:0000313" key="5">
    <source>
        <dbReference type="Proteomes" id="UP000694400"/>
    </source>
</evidence>
<reference evidence="4" key="1">
    <citation type="submission" date="2019-08" db="EMBL/GenBank/DDBJ databases">
        <title>Three high-quality genomes provides insights into domestication of ducks.</title>
        <authorList>
            <person name="Hou Z.C."/>
            <person name="Zhu F."/>
            <person name="Yin Z.T."/>
            <person name="Zhang F."/>
        </authorList>
    </citation>
    <scope>NUCLEOTIDE SEQUENCE [LARGE SCALE GENOMIC DNA]</scope>
</reference>
<sequence length="169" mass="19691">LPYKSFLVTLYTGSRWGAGTKADVFLQLIGQNGTSDVHCLRHPQVPSFRRGSTDRFLLTSREDLGDICAFRVWHSNRGPSPGWFLSRAKVENTSTRKTWLFMCRKWLSLDKGDGLLERTFFSPRFRNNSFLICNTAQTSHHVLYRQPERRCHQCLGHKTRKINTFRLIE</sequence>
<evidence type="ECO:0000259" key="3">
    <source>
        <dbReference type="PROSITE" id="PS50095"/>
    </source>
</evidence>
<proteinExistence type="inferred from homology"/>
<protein>
    <recommendedName>
        <fullName evidence="3">PLAT domain-containing protein</fullName>
    </recommendedName>
</protein>
<dbReference type="Pfam" id="PF01477">
    <property type="entry name" value="PLAT"/>
    <property type="match status" value="1"/>
</dbReference>
<reference evidence="4" key="3">
    <citation type="submission" date="2025-09" db="UniProtKB">
        <authorList>
            <consortium name="Ensembl"/>
        </authorList>
    </citation>
    <scope>IDENTIFICATION</scope>
</reference>
<dbReference type="SMART" id="SM00308">
    <property type="entry name" value="LH2"/>
    <property type="match status" value="1"/>
</dbReference>
<comment type="similarity">
    <text evidence="1">Belongs to the polycystin family.</text>
</comment>
<dbReference type="InterPro" id="IPR036392">
    <property type="entry name" value="PLAT/LH2_dom_sf"/>
</dbReference>
<dbReference type="InterPro" id="IPR042060">
    <property type="entry name" value="PLAT_polycystin1"/>
</dbReference>
<dbReference type="PANTHER" id="PTHR10877:SF185">
    <property type="entry name" value="POLYCYSTIN FAMILY RECEPTOR FOR EGG JELLY"/>
    <property type="match status" value="1"/>
</dbReference>
<dbReference type="GO" id="GO:0005262">
    <property type="term" value="F:calcium channel activity"/>
    <property type="evidence" value="ECO:0007669"/>
    <property type="project" value="TreeGrafter"/>
</dbReference>